<keyword evidence="8" id="KW-0408">Iron</keyword>
<evidence type="ECO:0000256" key="5">
    <source>
        <dbReference type="ARBA" id="ARBA00022643"/>
    </source>
</evidence>
<dbReference type="OrthoDB" id="9772736at2"/>
<name>A0A1S8T8W7_9CLOT</name>
<dbReference type="STRING" id="29367.CLPUN_41400"/>
<comment type="similarity">
    <text evidence="3">In the N-terminal section; belongs to the NADH:flavin oxidoreductase/NADH oxidase family.</text>
</comment>
<dbReference type="PRINTS" id="PR00469">
    <property type="entry name" value="PNDRDTASEII"/>
</dbReference>
<evidence type="ECO:0000256" key="9">
    <source>
        <dbReference type="ARBA" id="ARBA00023014"/>
    </source>
</evidence>
<dbReference type="EC" id="1.3.1.31" evidence="12"/>
<dbReference type="Gene3D" id="3.50.50.60">
    <property type="entry name" value="FAD/NAD(P)-binding domain"/>
    <property type="match status" value="1"/>
</dbReference>
<dbReference type="GO" id="GO:0010181">
    <property type="term" value="F:FMN binding"/>
    <property type="evidence" value="ECO:0007669"/>
    <property type="project" value="InterPro"/>
</dbReference>
<evidence type="ECO:0000259" key="11">
    <source>
        <dbReference type="Pfam" id="PF07992"/>
    </source>
</evidence>
<dbReference type="InterPro" id="IPR013785">
    <property type="entry name" value="Aldolase_TIM"/>
</dbReference>
<keyword evidence="9" id="KW-0411">Iron-sulfur</keyword>
<dbReference type="PANTHER" id="PTHR42917">
    <property type="entry name" value="2,4-DIENOYL-COA REDUCTASE"/>
    <property type="match status" value="1"/>
</dbReference>
<keyword evidence="13" id="KW-1185">Reference proteome</keyword>
<dbReference type="Gene3D" id="3.40.50.720">
    <property type="entry name" value="NAD(P)-binding Rossmann-like Domain"/>
    <property type="match status" value="1"/>
</dbReference>
<evidence type="ECO:0000256" key="3">
    <source>
        <dbReference type="ARBA" id="ARBA00011048"/>
    </source>
</evidence>
<evidence type="ECO:0000313" key="13">
    <source>
        <dbReference type="Proteomes" id="UP000190890"/>
    </source>
</evidence>
<comment type="caution">
    <text evidence="12">The sequence shown here is derived from an EMBL/GenBank/DDBJ whole genome shotgun (WGS) entry which is preliminary data.</text>
</comment>
<dbReference type="GO" id="GO:0047540">
    <property type="term" value="F:2-enoate reductase activity"/>
    <property type="evidence" value="ECO:0007669"/>
    <property type="project" value="UniProtKB-EC"/>
</dbReference>
<protein>
    <submittedName>
        <fullName evidence="12">2-enoate reductase FldZ</fullName>
        <ecNumber evidence="12">1.3.1.31</ecNumber>
    </submittedName>
</protein>
<keyword evidence="4" id="KW-0285">Flavoprotein</keyword>
<dbReference type="GO" id="GO:0046872">
    <property type="term" value="F:metal ion binding"/>
    <property type="evidence" value="ECO:0007669"/>
    <property type="project" value="UniProtKB-KW"/>
</dbReference>
<dbReference type="AlphaFoldDB" id="A0A1S8T8W7"/>
<dbReference type="PRINTS" id="PR00368">
    <property type="entry name" value="FADPNR"/>
</dbReference>
<dbReference type="InterPro" id="IPR036188">
    <property type="entry name" value="FAD/NAD-bd_sf"/>
</dbReference>
<dbReference type="Gene3D" id="3.20.20.70">
    <property type="entry name" value="Aldolase class I"/>
    <property type="match status" value="1"/>
</dbReference>
<dbReference type="InterPro" id="IPR023753">
    <property type="entry name" value="FAD/NAD-binding_dom"/>
</dbReference>
<dbReference type="PANTHER" id="PTHR42917:SF2">
    <property type="entry name" value="2,4-DIENOYL-COA REDUCTASE [(2E)-ENOYL-COA-PRODUCING]"/>
    <property type="match status" value="1"/>
</dbReference>
<sequence length="658" mass="71845">MENKKQCFRKGEQYPHLFSPLRIGNIRLKNRIIAAPTSPSMITTEGHFTKEMIAYLEEKALGGASVVTYGEAIVHSATGKSHNKQLQLDSFGVKQGLAECTRAIHNAGAYANIQLSHGGKYGGLASVGGDQDCCNVAYGPSHEITPEGEVFEMPKELILEIVESYGKAAKLCKDCGFDMVQVHAAHGWLFSQFLSPVMNQRTDEFGGSLENRARFMIMALDAVRKAVGPHFPIELRLSGDDMTEVGLDLNACIEVAKMVEDKINLFNISCGNHEDPAMFCRTHPSSFFPRGVNVYLAAEIKKHVKTPVACVGSLNNPVHMEEIIATGQSDFVEIGRALLADPYLPQKAFEGKADDITPCLRCYECFGETSKSETVKCSVNPTMGQQFPEKSKNKVASYKKKVLIAGGGPAGMEAAITAAEKGHDVTLVEKFDKLGGNLYPAGAAYFKKDIIDFCNVLIKRVENAGISVILNTEVTKEYVKEFKPDTLMVAIGSKELVPPIKGIDSPKVIMAIDAELNHDKLGEKVVILGGGLVGSEAAISFKHDGKECSIIEMKNDVSEDVNSFYRGGLMVQVENSATIYRNTMVKEIVPSGVLCTRNGEEFIIEADSIVCALGFRAPYDKVDELCDLVDEYYIIGDCKNVGQIYDAINNAYYSAMMI</sequence>
<keyword evidence="5" id="KW-0288">FMN</keyword>
<reference evidence="12" key="1">
    <citation type="submission" date="2016-05" db="EMBL/GenBank/DDBJ databases">
        <title>Microbial solvent formation.</title>
        <authorList>
            <person name="Poehlein A."/>
            <person name="Montoya Solano J.D."/>
            <person name="Flitsch S."/>
            <person name="Krabben P."/>
            <person name="Duerre P."/>
            <person name="Daniel R."/>
        </authorList>
    </citation>
    <scope>NUCLEOTIDE SEQUENCE [LARGE SCALE GENOMIC DNA]</scope>
    <source>
        <strain evidence="12">DSM 2619</strain>
    </source>
</reference>
<dbReference type="GO" id="GO:0051536">
    <property type="term" value="F:iron-sulfur cluster binding"/>
    <property type="evidence" value="ECO:0007669"/>
    <property type="project" value="UniProtKB-KW"/>
</dbReference>
<dbReference type="SUPFAM" id="SSF51905">
    <property type="entry name" value="FAD/NAD(P)-binding domain"/>
    <property type="match status" value="1"/>
</dbReference>
<evidence type="ECO:0000256" key="1">
    <source>
        <dbReference type="ARBA" id="ARBA00001917"/>
    </source>
</evidence>
<proteinExistence type="inferred from homology"/>
<keyword evidence="7 12" id="KW-0560">Oxidoreductase</keyword>
<organism evidence="12 13">
    <name type="scientific">Clostridium puniceum</name>
    <dbReference type="NCBI Taxonomy" id="29367"/>
    <lineage>
        <taxon>Bacteria</taxon>
        <taxon>Bacillati</taxon>
        <taxon>Bacillota</taxon>
        <taxon>Clostridia</taxon>
        <taxon>Eubacteriales</taxon>
        <taxon>Clostridiaceae</taxon>
        <taxon>Clostridium</taxon>
    </lineage>
</organism>
<dbReference type="Pfam" id="PF07992">
    <property type="entry name" value="Pyr_redox_2"/>
    <property type="match status" value="1"/>
</dbReference>
<dbReference type="Proteomes" id="UP000190890">
    <property type="component" value="Unassembled WGS sequence"/>
</dbReference>
<dbReference type="CDD" id="cd02803">
    <property type="entry name" value="OYE_like_FMN_family"/>
    <property type="match status" value="1"/>
</dbReference>
<evidence type="ECO:0000256" key="8">
    <source>
        <dbReference type="ARBA" id="ARBA00023004"/>
    </source>
</evidence>
<accession>A0A1S8T8W7</accession>
<comment type="cofactor">
    <cofactor evidence="2">
        <name>[4Fe-4S] cluster</name>
        <dbReference type="ChEBI" id="CHEBI:49883"/>
    </cofactor>
</comment>
<dbReference type="SUPFAM" id="SSF51395">
    <property type="entry name" value="FMN-linked oxidoreductases"/>
    <property type="match status" value="1"/>
</dbReference>
<evidence type="ECO:0000256" key="4">
    <source>
        <dbReference type="ARBA" id="ARBA00022630"/>
    </source>
</evidence>
<evidence type="ECO:0000256" key="6">
    <source>
        <dbReference type="ARBA" id="ARBA00022723"/>
    </source>
</evidence>
<dbReference type="EMBL" id="LZZM01000204">
    <property type="protein sequence ID" value="OOM74079.1"/>
    <property type="molecule type" value="Genomic_DNA"/>
</dbReference>
<dbReference type="InterPro" id="IPR001155">
    <property type="entry name" value="OxRdtase_FMN_N"/>
</dbReference>
<comment type="cofactor">
    <cofactor evidence="1">
        <name>FMN</name>
        <dbReference type="ChEBI" id="CHEBI:58210"/>
    </cofactor>
</comment>
<evidence type="ECO:0000256" key="2">
    <source>
        <dbReference type="ARBA" id="ARBA00001966"/>
    </source>
</evidence>
<dbReference type="InterPro" id="IPR051793">
    <property type="entry name" value="NADH:flavin_oxidoreductase"/>
</dbReference>
<feature type="domain" description="FAD/NAD(P)-binding" evidence="11">
    <location>
        <begin position="401"/>
        <end position="619"/>
    </location>
</feature>
<dbReference type="Pfam" id="PF00724">
    <property type="entry name" value="Oxidored_FMN"/>
    <property type="match status" value="1"/>
</dbReference>
<gene>
    <name evidence="12" type="primary">fldZ_3</name>
    <name evidence="12" type="ORF">CLPUN_41400</name>
</gene>
<evidence type="ECO:0000256" key="7">
    <source>
        <dbReference type="ARBA" id="ARBA00023002"/>
    </source>
</evidence>
<evidence type="ECO:0000259" key="10">
    <source>
        <dbReference type="Pfam" id="PF00724"/>
    </source>
</evidence>
<dbReference type="RefSeq" id="WP_077849100.1">
    <property type="nucleotide sequence ID" value="NZ_LZZM01000204.1"/>
</dbReference>
<keyword evidence="6" id="KW-0479">Metal-binding</keyword>
<evidence type="ECO:0000313" key="12">
    <source>
        <dbReference type="EMBL" id="OOM74079.1"/>
    </source>
</evidence>
<feature type="domain" description="NADH:flavin oxidoreductase/NADH oxidase N-terminal" evidence="10">
    <location>
        <begin position="17"/>
        <end position="354"/>
    </location>
</feature>